<organism evidence="2 3">
    <name type="scientific">Vespula squamosa</name>
    <name type="common">Southern yellow jacket</name>
    <name type="synonym">Wasp</name>
    <dbReference type="NCBI Taxonomy" id="30214"/>
    <lineage>
        <taxon>Eukaryota</taxon>
        <taxon>Metazoa</taxon>
        <taxon>Ecdysozoa</taxon>
        <taxon>Arthropoda</taxon>
        <taxon>Hexapoda</taxon>
        <taxon>Insecta</taxon>
        <taxon>Pterygota</taxon>
        <taxon>Neoptera</taxon>
        <taxon>Endopterygota</taxon>
        <taxon>Hymenoptera</taxon>
        <taxon>Apocrita</taxon>
        <taxon>Aculeata</taxon>
        <taxon>Vespoidea</taxon>
        <taxon>Vespidae</taxon>
        <taxon>Vespinae</taxon>
        <taxon>Vespula</taxon>
    </lineage>
</organism>
<comment type="caution">
    <text evidence="2">The sequence shown here is derived from an EMBL/GenBank/DDBJ whole genome shotgun (WGS) entry which is preliminary data.</text>
</comment>
<sequence>MDDDGRSGSSLVDSTRLDFLTTHASGIAACKEKEVTCISSDECNEPSKVGYRPYGKRFSTLEKFHLSREGEDEDEDEDEGEDEDEDEDEDEEEKEEKDEKRKKQKKKEKKR</sequence>
<gene>
    <name evidence="2" type="ORF">V1478_018219</name>
</gene>
<dbReference type="Proteomes" id="UP001607302">
    <property type="component" value="Unassembled WGS sequence"/>
</dbReference>
<proteinExistence type="predicted"/>
<keyword evidence="3" id="KW-1185">Reference proteome</keyword>
<feature type="compositionally biased region" description="Acidic residues" evidence="1">
    <location>
        <begin position="70"/>
        <end position="96"/>
    </location>
</feature>
<dbReference type="EMBL" id="JAUDFV010000167">
    <property type="protein sequence ID" value="KAL2711984.1"/>
    <property type="molecule type" value="Genomic_DNA"/>
</dbReference>
<name>A0ABD1ZUF6_VESSQ</name>
<evidence type="ECO:0000313" key="2">
    <source>
        <dbReference type="EMBL" id="KAL2711984.1"/>
    </source>
</evidence>
<protein>
    <submittedName>
        <fullName evidence="2">Uncharacterized protein</fullName>
    </submittedName>
</protein>
<evidence type="ECO:0000256" key="1">
    <source>
        <dbReference type="SAM" id="MobiDB-lite"/>
    </source>
</evidence>
<accession>A0ABD1ZUF6</accession>
<feature type="region of interest" description="Disordered" evidence="1">
    <location>
        <begin position="63"/>
        <end position="111"/>
    </location>
</feature>
<evidence type="ECO:0000313" key="3">
    <source>
        <dbReference type="Proteomes" id="UP001607302"/>
    </source>
</evidence>
<reference evidence="2 3" key="1">
    <citation type="journal article" date="2024" name="Ann. Entomol. Soc. Am.">
        <title>Genomic analyses of the southern and eastern yellowjacket wasps (Hymenoptera: Vespidae) reveal evolutionary signatures of social life.</title>
        <authorList>
            <person name="Catto M.A."/>
            <person name="Caine P.B."/>
            <person name="Orr S.E."/>
            <person name="Hunt B.G."/>
            <person name="Goodisman M.A.D."/>
        </authorList>
    </citation>
    <scope>NUCLEOTIDE SEQUENCE [LARGE SCALE GENOMIC DNA]</scope>
    <source>
        <strain evidence="2">233</strain>
        <tissue evidence="2">Head and thorax</tissue>
    </source>
</reference>
<dbReference type="AlphaFoldDB" id="A0ABD1ZUF6"/>
<feature type="compositionally biased region" description="Basic residues" evidence="1">
    <location>
        <begin position="100"/>
        <end position="111"/>
    </location>
</feature>